<dbReference type="Gene3D" id="6.10.140.910">
    <property type="match status" value="1"/>
</dbReference>
<evidence type="ECO:0000256" key="2">
    <source>
        <dbReference type="SAM" id="Coils"/>
    </source>
</evidence>
<dbReference type="CDD" id="cd21044">
    <property type="entry name" value="Rab11BD_RAB3IP_like"/>
    <property type="match status" value="1"/>
</dbReference>
<proteinExistence type="predicted"/>
<feature type="coiled-coil region" evidence="2">
    <location>
        <begin position="165"/>
        <end position="206"/>
    </location>
</feature>
<dbReference type="Proteomes" id="UP001194580">
    <property type="component" value="Unassembled WGS sequence"/>
</dbReference>
<feature type="compositionally biased region" description="Low complexity" evidence="3">
    <location>
        <begin position="536"/>
        <end position="565"/>
    </location>
</feature>
<reference evidence="4" key="1">
    <citation type="journal article" date="2020" name="Fungal Divers.">
        <title>Resolving the Mortierellaceae phylogeny through synthesis of multi-gene phylogenetics and phylogenomics.</title>
        <authorList>
            <person name="Vandepol N."/>
            <person name="Liber J."/>
            <person name="Desiro A."/>
            <person name="Na H."/>
            <person name="Kennedy M."/>
            <person name="Barry K."/>
            <person name="Grigoriev I.V."/>
            <person name="Miller A.N."/>
            <person name="O'Donnell K."/>
            <person name="Stajich J.E."/>
            <person name="Bonito G."/>
        </authorList>
    </citation>
    <scope>NUCLEOTIDE SEQUENCE</scope>
    <source>
        <strain evidence="4">NRRL 28262</strain>
    </source>
</reference>
<evidence type="ECO:0000313" key="5">
    <source>
        <dbReference type="Proteomes" id="UP001194580"/>
    </source>
</evidence>
<feature type="coiled-coil region" evidence="2">
    <location>
        <begin position="77"/>
        <end position="139"/>
    </location>
</feature>
<keyword evidence="5" id="KW-1185">Reference proteome</keyword>
<accession>A0AAD4H8M2</accession>
<sequence>MENTDPSDAQVYPQPTTDTEPNDAEANAMAPTTTAVEPHLNNGDTAHQKDSRCPCHKVLADSNSRACGICERIIPSLDDAHMEHTRLVEEMEKAQARLAEEKKRALAATVDVEVLRKKIEDLEDSLQAKTDDYDSVQKDLSILNDKYVDEIEKVAELQHAKETVEGQLELTRKHLELELKDAQERLAAETSQLKELKSKMEVMMESQPQSKRSSTNHSDRGSVDLAQLFGINNNKISVPESLAEEPEPETAIAIDGQLLQEFREFVTQSSSVRLNKIHSLTFMRHCQDEDVEPCLRFGNTPRISAKKLTEGICSNTCYIEEATADQVKEYERMVLAAQQPPSPARNSMSNKSVLWERLQNQYAMYQAPKGGCQTCGRAGPLSHRYRIASLDEWSFIDRFCRDRLVAVCEFYIFIRNIRAGLYASRSIEDLYSESLRLRLQMFYARSGVLPIMLSELGTTAQSIGNMGSAGQGQWPEGTPPPRGEGSDAGSINSASASAFTTPITTPKIERAELLSRSVSREEVASAKSSLEGKAQSPVSPTAASEAATATTTTPLASAGPEPTSS</sequence>
<dbReference type="GO" id="GO:0070319">
    <property type="term" value="C:Golgi to plasma membrane transport vesicle"/>
    <property type="evidence" value="ECO:0007669"/>
    <property type="project" value="TreeGrafter"/>
</dbReference>
<gene>
    <name evidence="4" type="primary">RAB3IP</name>
    <name evidence="4" type="ORF">BGZ95_005511</name>
</gene>
<name>A0AAD4H8M2_9FUNG</name>
<feature type="region of interest" description="Disordered" evidence="3">
    <location>
        <begin position="464"/>
        <end position="493"/>
    </location>
</feature>
<organism evidence="4 5">
    <name type="scientific">Linnemannia exigua</name>
    <dbReference type="NCBI Taxonomy" id="604196"/>
    <lineage>
        <taxon>Eukaryota</taxon>
        <taxon>Fungi</taxon>
        <taxon>Fungi incertae sedis</taxon>
        <taxon>Mucoromycota</taxon>
        <taxon>Mortierellomycotina</taxon>
        <taxon>Mortierellomycetes</taxon>
        <taxon>Mortierellales</taxon>
        <taxon>Mortierellaceae</taxon>
        <taxon>Linnemannia</taxon>
    </lineage>
</organism>
<comment type="caution">
    <text evidence="4">The sequence shown here is derived from an EMBL/GenBank/DDBJ whole genome shotgun (WGS) entry which is preliminary data.</text>
</comment>
<dbReference type="GO" id="GO:0051286">
    <property type="term" value="C:cell tip"/>
    <property type="evidence" value="ECO:0007669"/>
    <property type="project" value="TreeGrafter"/>
</dbReference>
<dbReference type="GO" id="GO:0005085">
    <property type="term" value="F:guanyl-nucleotide exchange factor activity"/>
    <property type="evidence" value="ECO:0007669"/>
    <property type="project" value="InterPro"/>
</dbReference>
<evidence type="ECO:0000256" key="1">
    <source>
        <dbReference type="ARBA" id="ARBA00023054"/>
    </source>
</evidence>
<evidence type="ECO:0000256" key="3">
    <source>
        <dbReference type="SAM" id="MobiDB-lite"/>
    </source>
</evidence>
<feature type="region of interest" description="Disordered" evidence="3">
    <location>
        <begin position="1"/>
        <end position="51"/>
    </location>
</feature>
<protein>
    <submittedName>
        <fullName evidence="4">Guanine nucleotide exchange factor (GEF) which may activate RAB8A and RAB8B</fullName>
    </submittedName>
</protein>
<dbReference type="GO" id="GO:0006887">
    <property type="term" value="P:exocytosis"/>
    <property type="evidence" value="ECO:0007669"/>
    <property type="project" value="TreeGrafter"/>
</dbReference>
<dbReference type="PANTHER" id="PTHR14430">
    <property type="entry name" value="RABIN3-RELATED"/>
    <property type="match status" value="1"/>
</dbReference>
<feature type="compositionally biased region" description="Polar residues" evidence="3">
    <location>
        <begin position="1"/>
        <end position="19"/>
    </location>
</feature>
<dbReference type="Pfam" id="PF25555">
    <property type="entry name" value="RAB3A-like_C"/>
    <property type="match status" value="1"/>
</dbReference>
<evidence type="ECO:0000313" key="4">
    <source>
        <dbReference type="EMBL" id="KAG0277698.1"/>
    </source>
</evidence>
<feature type="compositionally biased region" description="Basic and acidic residues" evidence="3">
    <location>
        <begin position="510"/>
        <end position="524"/>
    </location>
</feature>
<feature type="region of interest" description="Disordered" evidence="3">
    <location>
        <begin position="510"/>
        <end position="565"/>
    </location>
</feature>
<dbReference type="InterPro" id="IPR040351">
    <property type="entry name" value="RAB3IL/RAB3IP/Sec2"/>
</dbReference>
<dbReference type="EMBL" id="JAAAIL010000255">
    <property type="protein sequence ID" value="KAG0277698.1"/>
    <property type="molecule type" value="Genomic_DNA"/>
</dbReference>
<dbReference type="PANTHER" id="PTHR14430:SF0">
    <property type="entry name" value="SEC2P DOMAIN-CONTAINING PROTEIN"/>
    <property type="match status" value="1"/>
</dbReference>
<keyword evidence="1 2" id="KW-0175">Coiled coil</keyword>
<dbReference type="AlphaFoldDB" id="A0AAD4H8M2"/>